<evidence type="ECO:0000256" key="1">
    <source>
        <dbReference type="SAM" id="Phobius"/>
    </source>
</evidence>
<keyword evidence="1" id="KW-0472">Membrane</keyword>
<dbReference type="EMBL" id="JNHN01000179">
    <property type="protein sequence ID" value="KDS48544.1"/>
    <property type="molecule type" value="Genomic_DNA"/>
</dbReference>
<gene>
    <name evidence="2" type="ORF">M094_2230</name>
    <name evidence="3" type="ORF">M094_4153</name>
</gene>
<keyword evidence="1" id="KW-1133">Transmembrane helix</keyword>
<protein>
    <submittedName>
        <fullName evidence="2">Putative membrane protein</fullName>
    </submittedName>
</protein>
<dbReference type="AlphaFoldDB" id="A0A078RVQ1"/>
<dbReference type="PATRIC" id="fig|1339349.3.peg.3351"/>
<sequence>MQYSSLSPLGGGRGVLQKYFSGFFCSWLSSGYAVSFPFPFCSGKVLRPMPVYVCIRLVIPLIFSIFMV</sequence>
<feature type="transmembrane region" description="Helical" evidence="1">
    <location>
        <begin position="50"/>
        <end position="67"/>
    </location>
</feature>
<organism evidence="2 4">
    <name type="scientific">Bacteroides uniformis str. 3978 T3 ii</name>
    <dbReference type="NCBI Taxonomy" id="1339349"/>
    <lineage>
        <taxon>Bacteria</taxon>
        <taxon>Pseudomonadati</taxon>
        <taxon>Bacteroidota</taxon>
        <taxon>Bacteroidia</taxon>
        <taxon>Bacteroidales</taxon>
        <taxon>Bacteroidaceae</taxon>
        <taxon>Bacteroides</taxon>
    </lineage>
</organism>
<reference evidence="2 4" key="1">
    <citation type="submission" date="2014-04" db="EMBL/GenBank/DDBJ databases">
        <authorList>
            <person name="Sears C."/>
            <person name="Carroll K."/>
            <person name="Sack B.R."/>
            <person name="Qadri F."/>
            <person name="Myers L.L."/>
            <person name="Chung G.-T."/>
            <person name="Escheverria P."/>
            <person name="Fraser C.M."/>
            <person name="Sadzewicz L."/>
            <person name="Shefchek K.A."/>
            <person name="Tallon L."/>
            <person name="Das S.P."/>
            <person name="Daugherty S."/>
            <person name="Mongodin E.F."/>
        </authorList>
    </citation>
    <scope>NUCLEOTIDE SEQUENCE [LARGE SCALE GENOMIC DNA]</scope>
    <source>
        <strain evidence="2 4">3978 T3 ii</strain>
    </source>
</reference>
<evidence type="ECO:0000313" key="3">
    <source>
        <dbReference type="EMBL" id="KDS56067.1"/>
    </source>
</evidence>
<dbReference type="EMBL" id="JNHN01000108">
    <property type="protein sequence ID" value="KDS56067.1"/>
    <property type="molecule type" value="Genomic_DNA"/>
</dbReference>
<keyword evidence="1" id="KW-0812">Transmembrane</keyword>
<evidence type="ECO:0000313" key="2">
    <source>
        <dbReference type="EMBL" id="KDS48544.1"/>
    </source>
</evidence>
<proteinExistence type="predicted"/>
<evidence type="ECO:0000313" key="4">
    <source>
        <dbReference type="Proteomes" id="UP000028013"/>
    </source>
</evidence>
<comment type="caution">
    <text evidence="2">The sequence shown here is derived from an EMBL/GenBank/DDBJ whole genome shotgun (WGS) entry which is preliminary data.</text>
</comment>
<feature type="transmembrane region" description="Helical" evidence="1">
    <location>
        <begin position="20"/>
        <end position="38"/>
    </location>
</feature>
<accession>A0A078RVQ1</accession>
<dbReference type="Proteomes" id="UP000028013">
    <property type="component" value="Unassembled WGS sequence"/>
</dbReference>
<name>A0A078RVQ1_BACUN</name>